<keyword evidence="1" id="KW-0479">Metal-binding</keyword>
<dbReference type="Proteomes" id="UP000275267">
    <property type="component" value="Unassembled WGS sequence"/>
</dbReference>
<dbReference type="PROSITE" id="PS50158">
    <property type="entry name" value="ZF_CCHC"/>
    <property type="match status" value="1"/>
</dbReference>
<sequence length="211" mass="24088">MRSRWMAITRYYSGEPYSTWGMFNELSSKWGKKASIPVRELGDNRFLVEFNSEQLWKKVTGGGPWRHKGDAVIFVPYDGLRRILEVVIDSIALWVRIYDILVSIITNGFTRALGAKIGRVLEVGQVVDNYKRVRVDFPLDKAIMHTVQHKVRGYGEMEFMVRYENVRNFCFGCGHIGHDKCECPDEALVGGGVRFGKRSDAPHTSRKLANA</sequence>
<dbReference type="PANTHER" id="PTHR31286:SF134">
    <property type="entry name" value="OS01G0559450 PROTEIN"/>
    <property type="match status" value="1"/>
</dbReference>
<evidence type="ECO:0000313" key="4">
    <source>
        <dbReference type="Proteomes" id="UP000275267"/>
    </source>
</evidence>
<keyword evidence="1" id="KW-0863">Zinc-finger</keyword>
<accession>A0A3L6THF8</accession>
<dbReference type="AlphaFoldDB" id="A0A3L6THF8"/>
<proteinExistence type="predicted"/>
<evidence type="ECO:0000259" key="2">
    <source>
        <dbReference type="PROSITE" id="PS50158"/>
    </source>
</evidence>
<protein>
    <recommendedName>
        <fullName evidence="2">CCHC-type domain-containing protein</fullName>
    </recommendedName>
</protein>
<dbReference type="InterPro" id="IPR025558">
    <property type="entry name" value="DUF4283"/>
</dbReference>
<organism evidence="3 4">
    <name type="scientific">Panicum miliaceum</name>
    <name type="common">Proso millet</name>
    <name type="synonym">Broomcorn millet</name>
    <dbReference type="NCBI Taxonomy" id="4540"/>
    <lineage>
        <taxon>Eukaryota</taxon>
        <taxon>Viridiplantae</taxon>
        <taxon>Streptophyta</taxon>
        <taxon>Embryophyta</taxon>
        <taxon>Tracheophyta</taxon>
        <taxon>Spermatophyta</taxon>
        <taxon>Magnoliopsida</taxon>
        <taxon>Liliopsida</taxon>
        <taxon>Poales</taxon>
        <taxon>Poaceae</taxon>
        <taxon>PACMAD clade</taxon>
        <taxon>Panicoideae</taxon>
        <taxon>Panicodae</taxon>
        <taxon>Paniceae</taxon>
        <taxon>Panicinae</taxon>
        <taxon>Panicum</taxon>
        <taxon>Panicum sect. Panicum</taxon>
    </lineage>
</organism>
<keyword evidence="1" id="KW-0862">Zinc</keyword>
<dbReference type="GO" id="GO:0008270">
    <property type="term" value="F:zinc ion binding"/>
    <property type="evidence" value="ECO:0007669"/>
    <property type="project" value="UniProtKB-KW"/>
</dbReference>
<comment type="caution">
    <text evidence="3">The sequence shown here is derived from an EMBL/GenBank/DDBJ whole genome shotgun (WGS) entry which is preliminary data.</text>
</comment>
<dbReference type="InterPro" id="IPR001878">
    <property type="entry name" value="Znf_CCHC"/>
</dbReference>
<dbReference type="Pfam" id="PF14111">
    <property type="entry name" value="DUF4283"/>
    <property type="match status" value="1"/>
</dbReference>
<reference evidence="4" key="1">
    <citation type="journal article" date="2019" name="Nat. Commun.">
        <title>The genome of broomcorn millet.</title>
        <authorList>
            <person name="Zou C."/>
            <person name="Miki D."/>
            <person name="Li D."/>
            <person name="Tang Q."/>
            <person name="Xiao L."/>
            <person name="Rajput S."/>
            <person name="Deng P."/>
            <person name="Jia W."/>
            <person name="Huang R."/>
            <person name="Zhang M."/>
            <person name="Sun Y."/>
            <person name="Hu J."/>
            <person name="Fu X."/>
            <person name="Schnable P.S."/>
            <person name="Li F."/>
            <person name="Zhang H."/>
            <person name="Feng B."/>
            <person name="Zhu X."/>
            <person name="Liu R."/>
            <person name="Schnable J.C."/>
            <person name="Zhu J.-K."/>
            <person name="Zhang H."/>
        </authorList>
    </citation>
    <scope>NUCLEOTIDE SEQUENCE [LARGE SCALE GENOMIC DNA]</scope>
</reference>
<evidence type="ECO:0000256" key="1">
    <source>
        <dbReference type="PROSITE-ProRule" id="PRU00047"/>
    </source>
</evidence>
<name>A0A3L6THF8_PANMI</name>
<dbReference type="InterPro" id="IPR040256">
    <property type="entry name" value="At4g02000-like"/>
</dbReference>
<dbReference type="STRING" id="4540.A0A3L6THF8"/>
<feature type="domain" description="CCHC-type" evidence="2">
    <location>
        <begin position="170"/>
        <end position="185"/>
    </location>
</feature>
<dbReference type="PANTHER" id="PTHR31286">
    <property type="entry name" value="GLYCINE-RICH CELL WALL STRUCTURAL PROTEIN 1.8-LIKE"/>
    <property type="match status" value="1"/>
</dbReference>
<dbReference type="GO" id="GO:0003676">
    <property type="term" value="F:nucleic acid binding"/>
    <property type="evidence" value="ECO:0007669"/>
    <property type="project" value="InterPro"/>
</dbReference>
<gene>
    <name evidence="3" type="ORF">C2845_PM01G38060</name>
</gene>
<keyword evidence="4" id="KW-1185">Reference proteome</keyword>
<dbReference type="OrthoDB" id="696115at2759"/>
<evidence type="ECO:0000313" key="3">
    <source>
        <dbReference type="EMBL" id="RLN39743.1"/>
    </source>
</evidence>
<dbReference type="EMBL" id="PQIB02000001">
    <property type="protein sequence ID" value="RLN39743.1"/>
    <property type="molecule type" value="Genomic_DNA"/>
</dbReference>